<evidence type="ECO:0000313" key="15">
    <source>
        <dbReference type="Proteomes" id="UP000887116"/>
    </source>
</evidence>
<protein>
    <recommendedName>
        <fullName evidence="9">Protein farnesyltransferase/geranylgeranyltransferase type-1 subunit alpha</fullName>
        <ecNumber evidence="4">2.5.1.58</ecNumber>
        <ecNumber evidence="3">2.5.1.59</ecNumber>
    </recommendedName>
    <alternativeName>
        <fullName evidence="12">CAAX farnesyltransferase subunit alpha</fullName>
    </alternativeName>
    <alternativeName>
        <fullName evidence="11">FTase-alpha</fullName>
    </alternativeName>
    <alternativeName>
        <fullName evidence="10">Ras proteins prenyltransferase subunit alpha</fullName>
    </alternativeName>
    <alternativeName>
        <fullName evidence="13">Type I protein geranyl-geranyltransferase subunit alpha</fullName>
    </alternativeName>
</protein>
<keyword evidence="15" id="KW-1185">Reference proteome</keyword>
<reference evidence="14" key="1">
    <citation type="submission" date="2020-07" db="EMBL/GenBank/DDBJ databases">
        <title>Multicomponent nature underlies the extraordinary mechanical properties of spider dragline silk.</title>
        <authorList>
            <person name="Kono N."/>
            <person name="Nakamura H."/>
            <person name="Mori M."/>
            <person name="Yoshida Y."/>
            <person name="Ohtoshi R."/>
            <person name="Malay A.D."/>
            <person name="Moran D.A.P."/>
            <person name="Tomita M."/>
            <person name="Numata K."/>
            <person name="Arakawa K."/>
        </authorList>
    </citation>
    <scope>NUCLEOTIDE SEQUENCE</scope>
</reference>
<organism evidence="14 15">
    <name type="scientific">Trichonephila clavata</name>
    <name type="common">Joro spider</name>
    <name type="synonym">Nephila clavata</name>
    <dbReference type="NCBI Taxonomy" id="2740835"/>
    <lineage>
        <taxon>Eukaryota</taxon>
        <taxon>Metazoa</taxon>
        <taxon>Ecdysozoa</taxon>
        <taxon>Arthropoda</taxon>
        <taxon>Chelicerata</taxon>
        <taxon>Arachnida</taxon>
        <taxon>Araneae</taxon>
        <taxon>Araneomorphae</taxon>
        <taxon>Entelegynae</taxon>
        <taxon>Araneoidea</taxon>
        <taxon>Nephilidae</taxon>
        <taxon>Trichonephila</taxon>
    </lineage>
</organism>
<sequence length="369" mass="44060">MIHPKESTLTKSIEIIEIENIISLHSRAYYRNIIQERVFCNMSELSSNDVDWVFYRDRPEWEDIEPILQNDGPHPVVKIAYSEKFRDIFNYFRAVLARREISERALKLSEDAASVNSSNYTVWHYRRMLLKELDKDLNEELKYCRQIIEDNPKNYQVWHHRQVLVEWMKDPSKEKEFTEHILADDPKNYHAWQHRQWVIREFNLWDGELKFVNFLLEDDIRNNSAWNQRYFVINSTGRISEEVLLEEVKYTLASIEKAPNNESPWNYLRGILQDKGLTKLPQVTTFVEQLYESGCRSPHLLGFMIDCREEGLLAKTSVEELMKTLDLCLSLAKKHDVIRKEYWKYIGRNLQSLYSSDEILSELEKEDVK</sequence>
<dbReference type="PANTHER" id="PTHR11129:SF1">
    <property type="entry name" value="PROTEIN FARNESYLTRANSFERASE_GERANYLGERANYLTRANSFERASE TYPE-1 SUBUNIT ALPHA"/>
    <property type="match status" value="1"/>
</dbReference>
<dbReference type="OrthoDB" id="272289at2759"/>
<evidence type="ECO:0000313" key="14">
    <source>
        <dbReference type="EMBL" id="GFQ76362.1"/>
    </source>
</evidence>
<dbReference type="Pfam" id="PF01239">
    <property type="entry name" value="PPTA"/>
    <property type="match status" value="5"/>
</dbReference>
<evidence type="ECO:0000256" key="2">
    <source>
        <dbReference type="ARBA" id="ARBA00006734"/>
    </source>
</evidence>
<dbReference type="GO" id="GO:0004660">
    <property type="term" value="F:protein farnesyltransferase activity"/>
    <property type="evidence" value="ECO:0007669"/>
    <property type="project" value="UniProtKB-EC"/>
</dbReference>
<dbReference type="SUPFAM" id="SSF48439">
    <property type="entry name" value="Protein prenylyltransferase"/>
    <property type="match status" value="1"/>
</dbReference>
<evidence type="ECO:0000256" key="7">
    <source>
        <dbReference type="ARBA" id="ARBA00022737"/>
    </source>
</evidence>
<keyword evidence="5" id="KW-0637">Prenyltransferase</keyword>
<dbReference type="Gene3D" id="1.25.40.120">
    <property type="entry name" value="Protein prenylyltransferase"/>
    <property type="match status" value="1"/>
</dbReference>
<comment type="cofactor">
    <cofactor evidence="1">
        <name>Mg(2+)</name>
        <dbReference type="ChEBI" id="CHEBI:18420"/>
    </cofactor>
</comment>
<dbReference type="GO" id="GO:0005965">
    <property type="term" value="C:protein farnesyltransferase complex"/>
    <property type="evidence" value="ECO:0007669"/>
    <property type="project" value="TreeGrafter"/>
</dbReference>
<evidence type="ECO:0000256" key="9">
    <source>
        <dbReference type="ARBA" id="ARBA00040965"/>
    </source>
</evidence>
<evidence type="ECO:0000256" key="1">
    <source>
        <dbReference type="ARBA" id="ARBA00001946"/>
    </source>
</evidence>
<keyword evidence="7" id="KW-0677">Repeat</keyword>
<evidence type="ECO:0000256" key="3">
    <source>
        <dbReference type="ARBA" id="ARBA00012700"/>
    </source>
</evidence>
<comment type="similarity">
    <text evidence="2">Belongs to the protein prenyltransferase subunit alpha family.</text>
</comment>
<dbReference type="AlphaFoldDB" id="A0A8X6FD61"/>
<proteinExistence type="inferred from homology"/>
<dbReference type="InterPro" id="IPR002088">
    <property type="entry name" value="Prenyl_trans_a"/>
</dbReference>
<evidence type="ECO:0000256" key="12">
    <source>
        <dbReference type="ARBA" id="ARBA00043086"/>
    </source>
</evidence>
<evidence type="ECO:0000256" key="10">
    <source>
        <dbReference type="ARBA" id="ARBA00041392"/>
    </source>
</evidence>
<evidence type="ECO:0000256" key="5">
    <source>
        <dbReference type="ARBA" id="ARBA00022602"/>
    </source>
</evidence>
<dbReference type="EC" id="2.5.1.58" evidence="4"/>
<dbReference type="GO" id="GO:0004662">
    <property type="term" value="F:CAAX-protein geranylgeranyltransferase activity"/>
    <property type="evidence" value="ECO:0007669"/>
    <property type="project" value="UniProtKB-EC"/>
</dbReference>
<accession>A0A8X6FD61</accession>
<dbReference type="PANTHER" id="PTHR11129">
    <property type="entry name" value="PROTEIN FARNESYLTRANSFERASE ALPHA SUBUNIT/RAB GERANYLGERANYL TRANSFERASE ALPHA SUBUNIT"/>
    <property type="match status" value="1"/>
</dbReference>
<keyword evidence="8" id="KW-0460">Magnesium</keyword>
<keyword evidence="6" id="KW-0808">Transferase</keyword>
<comment type="caution">
    <text evidence="14">The sequence shown here is derived from an EMBL/GenBank/DDBJ whole genome shotgun (WGS) entry which is preliminary data.</text>
</comment>
<dbReference type="EMBL" id="BMAO01011783">
    <property type="protein sequence ID" value="GFQ76362.1"/>
    <property type="molecule type" value="Genomic_DNA"/>
</dbReference>
<dbReference type="PROSITE" id="PS51147">
    <property type="entry name" value="PFTA"/>
    <property type="match status" value="5"/>
</dbReference>
<name>A0A8X6FD61_TRICU</name>
<evidence type="ECO:0000256" key="13">
    <source>
        <dbReference type="ARBA" id="ARBA00043219"/>
    </source>
</evidence>
<dbReference type="EC" id="2.5.1.59" evidence="3"/>
<evidence type="ECO:0000256" key="4">
    <source>
        <dbReference type="ARBA" id="ARBA00012702"/>
    </source>
</evidence>
<evidence type="ECO:0000256" key="11">
    <source>
        <dbReference type="ARBA" id="ARBA00042436"/>
    </source>
</evidence>
<dbReference type="GO" id="GO:0005953">
    <property type="term" value="C:CAAX-protein geranylgeranyltransferase complex"/>
    <property type="evidence" value="ECO:0007669"/>
    <property type="project" value="TreeGrafter"/>
</dbReference>
<evidence type="ECO:0000256" key="6">
    <source>
        <dbReference type="ARBA" id="ARBA00022679"/>
    </source>
</evidence>
<dbReference type="Proteomes" id="UP000887116">
    <property type="component" value="Unassembled WGS sequence"/>
</dbReference>
<evidence type="ECO:0000256" key="8">
    <source>
        <dbReference type="ARBA" id="ARBA00022842"/>
    </source>
</evidence>
<gene>
    <name evidence="14" type="primary">FNTA</name>
    <name evidence="14" type="ORF">TNCT_580491</name>
</gene>